<protein>
    <submittedName>
        <fullName evidence="7">Uncharacterized protein</fullName>
    </submittedName>
</protein>
<dbReference type="Proteomes" id="UP000663846">
    <property type="component" value="Unassembled WGS sequence"/>
</dbReference>
<sequence>MSTTNLPPWDSSNFYFDLPGSIPRCSNTTWQYWRIEQANPLPTPPYHALLYTGGYEPYRIQFNNTDIDGRANWTANLPLDLKFGVSMFDSRNYTSGVLERALQITPQAGCNLENPLKLSTLDVEVTGKMEKQCEMVWVNVKNGTSPYKLEITPRGQLQKTIHFATSPLGFVLDISAGVDYWLALYDSDGHSAVKGSYSVSASDIACLGVATTVRAGQLSTLYPGGTTTFTSVATATSGSSHGLARPAIIGIAIAVPIAAIVVAVIIWFCYVRNRRRYRSEVKPEIEPETPITTPNMPRSKWEKLATPDTITPRSQRPTRFHPCRLTAGVPPAPPRM</sequence>
<evidence type="ECO:0000256" key="5">
    <source>
        <dbReference type="SAM" id="MobiDB-lite"/>
    </source>
</evidence>
<feature type="transmembrane region" description="Helical" evidence="6">
    <location>
        <begin position="247"/>
        <end position="270"/>
    </location>
</feature>
<accession>A0A8H2X2Q6</accession>
<keyword evidence="3 6" id="KW-1133">Transmembrane helix</keyword>
<dbReference type="GO" id="GO:0016020">
    <property type="term" value="C:membrane"/>
    <property type="evidence" value="ECO:0007669"/>
    <property type="project" value="UniProtKB-SubCell"/>
</dbReference>
<evidence type="ECO:0000256" key="2">
    <source>
        <dbReference type="ARBA" id="ARBA00022692"/>
    </source>
</evidence>
<gene>
    <name evidence="7" type="ORF">RDB_LOCUS76018</name>
</gene>
<dbReference type="PANTHER" id="PTHR15549">
    <property type="entry name" value="PAIRED IMMUNOGLOBULIN-LIKE TYPE 2 RECEPTOR"/>
    <property type="match status" value="1"/>
</dbReference>
<keyword evidence="4 6" id="KW-0472">Membrane</keyword>
<evidence type="ECO:0000256" key="1">
    <source>
        <dbReference type="ARBA" id="ARBA00004167"/>
    </source>
</evidence>
<dbReference type="EMBL" id="CAJMWS010000316">
    <property type="protein sequence ID" value="CAE6415519.1"/>
    <property type="molecule type" value="Genomic_DNA"/>
</dbReference>
<dbReference type="InterPro" id="IPR051694">
    <property type="entry name" value="Immunoregulatory_rcpt-like"/>
</dbReference>
<organism evidence="7 8">
    <name type="scientific">Rhizoctonia solani</name>
    <dbReference type="NCBI Taxonomy" id="456999"/>
    <lineage>
        <taxon>Eukaryota</taxon>
        <taxon>Fungi</taxon>
        <taxon>Dikarya</taxon>
        <taxon>Basidiomycota</taxon>
        <taxon>Agaricomycotina</taxon>
        <taxon>Agaricomycetes</taxon>
        <taxon>Cantharellales</taxon>
        <taxon>Ceratobasidiaceae</taxon>
        <taxon>Rhizoctonia</taxon>
    </lineage>
</organism>
<evidence type="ECO:0000256" key="3">
    <source>
        <dbReference type="ARBA" id="ARBA00022989"/>
    </source>
</evidence>
<dbReference type="AlphaFoldDB" id="A0A8H2X2Q6"/>
<comment type="caution">
    <text evidence="7">The sequence shown here is derived from an EMBL/GenBank/DDBJ whole genome shotgun (WGS) entry which is preliminary data.</text>
</comment>
<proteinExistence type="predicted"/>
<reference evidence="7" key="1">
    <citation type="submission" date="2021-01" db="EMBL/GenBank/DDBJ databases">
        <authorList>
            <person name="Kaushik A."/>
        </authorList>
    </citation>
    <scope>NUCLEOTIDE SEQUENCE</scope>
    <source>
        <strain evidence="7">AG1-1C</strain>
    </source>
</reference>
<keyword evidence="2 6" id="KW-0812">Transmembrane</keyword>
<evidence type="ECO:0000256" key="4">
    <source>
        <dbReference type="ARBA" id="ARBA00023136"/>
    </source>
</evidence>
<comment type="subcellular location">
    <subcellularLocation>
        <location evidence="1">Membrane</location>
        <topology evidence="1">Single-pass membrane protein</topology>
    </subcellularLocation>
</comment>
<name>A0A8H2X2Q6_9AGAM</name>
<evidence type="ECO:0000313" key="8">
    <source>
        <dbReference type="Proteomes" id="UP000663846"/>
    </source>
</evidence>
<evidence type="ECO:0000256" key="6">
    <source>
        <dbReference type="SAM" id="Phobius"/>
    </source>
</evidence>
<feature type="region of interest" description="Disordered" evidence="5">
    <location>
        <begin position="288"/>
        <end position="336"/>
    </location>
</feature>
<dbReference type="GO" id="GO:0071944">
    <property type="term" value="C:cell periphery"/>
    <property type="evidence" value="ECO:0007669"/>
    <property type="project" value="UniProtKB-ARBA"/>
</dbReference>
<evidence type="ECO:0000313" key="7">
    <source>
        <dbReference type="EMBL" id="CAE6415519.1"/>
    </source>
</evidence>